<keyword evidence="2" id="KW-0812">Transmembrane</keyword>
<feature type="region of interest" description="Disordered" evidence="1">
    <location>
        <begin position="146"/>
        <end position="167"/>
    </location>
</feature>
<feature type="transmembrane region" description="Helical" evidence="2">
    <location>
        <begin position="73"/>
        <end position="93"/>
    </location>
</feature>
<proteinExistence type="predicted"/>
<feature type="transmembrane region" description="Helical" evidence="2">
    <location>
        <begin position="51"/>
        <end position="67"/>
    </location>
</feature>
<reference evidence="3 4" key="1">
    <citation type="journal article" date="2016" name="Environ. Microbiol.">
        <title>Genomic resolution of a cold subsurface aquifer community provides metabolic insights for novel microbes adapted to high CO concentrations.</title>
        <authorList>
            <person name="Probst A.J."/>
            <person name="Castelle C.J."/>
            <person name="Singh A."/>
            <person name="Brown C.T."/>
            <person name="Anantharaman K."/>
            <person name="Sharon I."/>
            <person name="Hug L.A."/>
            <person name="Burstein D."/>
            <person name="Emerson J.B."/>
            <person name="Thomas B.C."/>
            <person name="Banfield J.F."/>
        </authorList>
    </citation>
    <scope>NUCLEOTIDE SEQUENCE [LARGE SCALE GENOMIC DNA]</scope>
    <source>
        <strain evidence="3">CG2_30_54_11</strain>
    </source>
</reference>
<organism evidence="3 4">
    <name type="scientific">Candidatus Wirthbacteria bacterium CG2_30_54_11</name>
    <dbReference type="NCBI Taxonomy" id="1817892"/>
    <lineage>
        <taxon>Bacteria</taxon>
        <taxon>Candidatus Wirthbacteria</taxon>
    </lineage>
</organism>
<feature type="transmembrane region" description="Helical" evidence="2">
    <location>
        <begin position="20"/>
        <end position="44"/>
    </location>
</feature>
<keyword evidence="2" id="KW-1133">Transmembrane helix</keyword>
<sequence>MIDLLYRSPLFNILILETWSYVALGLRLSLSNFSALTAVLVVLIYPSLKNLLVEILLALICPVVFYLNAGHGWLQAVPVIYFMLLFAILKFSLAKETEDIDILELMDTPSPFSAGPAYANQTLTLNQRPHAAPGPQILSFGPHPGQDYTASSSSALPAAEPPAPSRRNNLQWTVQPLLIIGIGFVLGWLWNPAPRTSLSLEPDAEKPYFSYIQPSRVFLENKSALLKERELNSYLDTDNTAPSPYFRLLTFSDTAITHLRLPDLSAPPKLTSMYRQITSLLRPPI</sequence>
<evidence type="ECO:0000313" key="4">
    <source>
        <dbReference type="Proteomes" id="UP000183245"/>
    </source>
</evidence>
<evidence type="ECO:0000313" key="3">
    <source>
        <dbReference type="EMBL" id="OIP95208.1"/>
    </source>
</evidence>
<dbReference type="STRING" id="1817892.AUK40_06230"/>
<feature type="transmembrane region" description="Helical" evidence="2">
    <location>
        <begin position="172"/>
        <end position="190"/>
    </location>
</feature>
<dbReference type="Proteomes" id="UP000183245">
    <property type="component" value="Unassembled WGS sequence"/>
</dbReference>
<comment type="caution">
    <text evidence="3">The sequence shown here is derived from an EMBL/GenBank/DDBJ whole genome shotgun (WGS) entry which is preliminary data.</text>
</comment>
<protein>
    <submittedName>
        <fullName evidence="3">Uncharacterized protein</fullName>
    </submittedName>
</protein>
<evidence type="ECO:0000256" key="1">
    <source>
        <dbReference type="SAM" id="MobiDB-lite"/>
    </source>
</evidence>
<gene>
    <name evidence="3" type="ORF">AUK40_06230</name>
</gene>
<dbReference type="EMBL" id="MNZT01000113">
    <property type="protein sequence ID" value="OIP95208.1"/>
    <property type="molecule type" value="Genomic_DNA"/>
</dbReference>
<evidence type="ECO:0000256" key="2">
    <source>
        <dbReference type="SAM" id="Phobius"/>
    </source>
</evidence>
<name>A0A1J5IVD2_9BACT</name>
<dbReference type="AlphaFoldDB" id="A0A1J5IVD2"/>
<keyword evidence="2" id="KW-0472">Membrane</keyword>
<accession>A0A1J5IVD2</accession>